<sequence>MGRLRTKRKVVGRFLLMPHRVLHSPQYHALPGNAVKLLLDIAAQYNGKNNGDLSIAWKIMQPKGWKSEATLNKAKKELLASGFIAETRKGRLPNLCSLYGITWQPLDHDPKYDIGPLGFPMYAWETTSVPRLKMPKAAATSTTASTVIQPG</sequence>
<dbReference type="EMBL" id="JAAIVB010000013">
    <property type="protein sequence ID" value="NEX60629.1"/>
    <property type="molecule type" value="Genomic_DNA"/>
</dbReference>
<proteinExistence type="predicted"/>
<evidence type="ECO:0000313" key="1">
    <source>
        <dbReference type="EMBL" id="NEX60629.1"/>
    </source>
</evidence>
<keyword evidence="2" id="KW-1185">Reference proteome</keyword>
<dbReference type="RefSeq" id="WP_163961124.1">
    <property type="nucleotide sequence ID" value="NZ_JAAIVB010000013.1"/>
</dbReference>
<accession>A0A6B3SSN6</accession>
<evidence type="ECO:0000313" key="2">
    <source>
        <dbReference type="Proteomes" id="UP000482155"/>
    </source>
</evidence>
<comment type="caution">
    <text evidence="1">The sequence shown here is derived from an EMBL/GenBank/DDBJ whole genome shotgun (WGS) entry which is preliminary data.</text>
</comment>
<name>A0A6B3SSN6_9BURK</name>
<dbReference type="Proteomes" id="UP000482155">
    <property type="component" value="Unassembled WGS sequence"/>
</dbReference>
<evidence type="ECO:0008006" key="3">
    <source>
        <dbReference type="Google" id="ProtNLM"/>
    </source>
</evidence>
<organism evidence="1 2">
    <name type="scientific">Noviherbaspirillum galbum</name>
    <dbReference type="NCBI Taxonomy" id="2709383"/>
    <lineage>
        <taxon>Bacteria</taxon>
        <taxon>Pseudomonadati</taxon>
        <taxon>Pseudomonadota</taxon>
        <taxon>Betaproteobacteria</taxon>
        <taxon>Burkholderiales</taxon>
        <taxon>Oxalobacteraceae</taxon>
        <taxon>Noviherbaspirillum</taxon>
    </lineage>
</organism>
<dbReference type="AlphaFoldDB" id="A0A6B3SSN6"/>
<reference evidence="1 2" key="1">
    <citation type="submission" date="2020-02" db="EMBL/GenBank/DDBJ databases">
        <authorList>
            <person name="Kim M.K."/>
        </authorList>
    </citation>
    <scope>NUCLEOTIDE SEQUENCE [LARGE SCALE GENOMIC DNA]</scope>
    <source>
        <strain evidence="1 2">17J57-3</strain>
    </source>
</reference>
<gene>
    <name evidence="1" type="ORF">G3574_06035</name>
</gene>
<protein>
    <recommendedName>
        <fullName evidence="3">Replication protein</fullName>
    </recommendedName>
</protein>